<keyword evidence="4 9" id="KW-0808">Transferase</keyword>
<evidence type="ECO:0000256" key="6">
    <source>
        <dbReference type="ARBA" id="ARBA00049183"/>
    </source>
</evidence>
<feature type="site" description="Transition state stabilizer" evidence="8">
    <location>
        <position position="206"/>
    </location>
</feature>
<protein>
    <recommendedName>
        <fullName evidence="3 9">3-deoxy-D-manno-octulosonic acid transferase</fullName>
        <shortName evidence="9">Kdo transferase</shortName>
        <ecNumber evidence="2 9">2.4.99.12</ecNumber>
    </recommendedName>
    <alternativeName>
        <fullName evidence="5 9">Lipid IV(A) 3-deoxy-D-manno-octulosonic acid transferase</fullName>
    </alternativeName>
</protein>
<evidence type="ECO:0000313" key="11">
    <source>
        <dbReference type="EMBL" id="EFI35618.1"/>
    </source>
</evidence>
<dbReference type="GO" id="GO:0009245">
    <property type="term" value="P:lipid A biosynthetic process"/>
    <property type="evidence" value="ECO:0007669"/>
    <property type="project" value="TreeGrafter"/>
</dbReference>
<reference evidence="11" key="1">
    <citation type="submission" date="2010-05" db="EMBL/GenBank/DDBJ databases">
        <title>The draft genome of Desulfonatronospira thiodismutans ASO3-1.</title>
        <authorList>
            <consortium name="US DOE Joint Genome Institute (JGI-PGF)"/>
            <person name="Lucas S."/>
            <person name="Copeland A."/>
            <person name="Lapidus A."/>
            <person name="Cheng J.-F."/>
            <person name="Bruce D."/>
            <person name="Goodwin L."/>
            <person name="Pitluck S."/>
            <person name="Chertkov O."/>
            <person name="Brettin T."/>
            <person name="Detter J.C."/>
            <person name="Han C."/>
            <person name="Land M.L."/>
            <person name="Hauser L."/>
            <person name="Kyrpides N."/>
            <person name="Mikhailova N."/>
            <person name="Muyzer G."/>
            <person name="Woyke T."/>
        </authorList>
    </citation>
    <scope>NUCLEOTIDE SEQUENCE [LARGE SCALE GENOMIC DNA]</scope>
    <source>
        <strain evidence="11">ASO3-1</strain>
    </source>
</reference>
<evidence type="ECO:0000313" key="12">
    <source>
        <dbReference type="Proteomes" id="UP000005496"/>
    </source>
</evidence>
<keyword evidence="9" id="KW-0472">Membrane</keyword>
<comment type="pathway">
    <text evidence="1 9">Bacterial outer membrane biogenesis; LPS core biosynthesis.</text>
</comment>
<evidence type="ECO:0000256" key="7">
    <source>
        <dbReference type="PIRSR" id="PIRSR639901-1"/>
    </source>
</evidence>
<accession>D6SLQ7</accession>
<feature type="active site" description="Proton acceptor" evidence="7">
    <location>
        <position position="62"/>
    </location>
</feature>
<proteinExistence type="inferred from homology"/>
<dbReference type="SUPFAM" id="SSF53756">
    <property type="entry name" value="UDP-Glycosyltransferase/glycogen phosphorylase"/>
    <property type="match status" value="1"/>
</dbReference>
<dbReference type="EC" id="2.4.99.12" evidence="2 9"/>
<evidence type="ECO:0000256" key="5">
    <source>
        <dbReference type="ARBA" id="ARBA00031445"/>
    </source>
</evidence>
<comment type="subcellular location">
    <subcellularLocation>
        <location evidence="9">Cell membrane</location>
    </subcellularLocation>
</comment>
<comment type="function">
    <text evidence="9">Involved in lipopolysaccharide (LPS) biosynthesis. Catalyzes the transfer of 3-deoxy-D-manno-octulosonate (Kdo) residue(s) from CMP-Kdo to lipid IV(A), the tetraacyldisaccharide-1,4'-bisphosphate precursor of lipid A.</text>
</comment>
<feature type="transmembrane region" description="Helical" evidence="9">
    <location>
        <begin position="12"/>
        <end position="31"/>
    </location>
</feature>
<feature type="site" description="Transition state stabilizer" evidence="8">
    <location>
        <position position="131"/>
    </location>
</feature>
<comment type="similarity">
    <text evidence="9">Belongs to the glycosyltransferase group 1 family.</text>
</comment>
<dbReference type="GO" id="GO:0005886">
    <property type="term" value="C:plasma membrane"/>
    <property type="evidence" value="ECO:0007669"/>
    <property type="project" value="UniProtKB-SubCell"/>
</dbReference>
<dbReference type="GO" id="GO:0043842">
    <property type="term" value="F:Kdo transferase activity"/>
    <property type="evidence" value="ECO:0007669"/>
    <property type="project" value="UniProtKB-EC"/>
</dbReference>
<comment type="catalytic activity">
    <reaction evidence="6 9">
        <text>lipid IVA (E. coli) + CMP-3-deoxy-beta-D-manno-octulosonate = alpha-Kdo-(2-&gt;6)-lipid IVA (E. coli) + CMP + H(+)</text>
        <dbReference type="Rhea" id="RHEA:28066"/>
        <dbReference type="ChEBI" id="CHEBI:15378"/>
        <dbReference type="ChEBI" id="CHEBI:58603"/>
        <dbReference type="ChEBI" id="CHEBI:60364"/>
        <dbReference type="ChEBI" id="CHEBI:60377"/>
        <dbReference type="ChEBI" id="CHEBI:85987"/>
        <dbReference type="EC" id="2.4.99.12"/>
    </reaction>
</comment>
<dbReference type="OrthoDB" id="9789797at2"/>
<evidence type="ECO:0000256" key="8">
    <source>
        <dbReference type="PIRSR" id="PIRSR639901-2"/>
    </source>
</evidence>
<dbReference type="InterPro" id="IPR038107">
    <property type="entry name" value="Glycos_transf_N_sf"/>
</dbReference>
<organism evidence="11 12">
    <name type="scientific">Desulfonatronospira thiodismutans ASO3-1</name>
    <dbReference type="NCBI Taxonomy" id="555779"/>
    <lineage>
        <taxon>Bacteria</taxon>
        <taxon>Pseudomonadati</taxon>
        <taxon>Thermodesulfobacteriota</taxon>
        <taxon>Desulfovibrionia</taxon>
        <taxon>Desulfovibrionales</taxon>
        <taxon>Desulfonatronovibrionaceae</taxon>
        <taxon>Desulfonatronospira</taxon>
    </lineage>
</organism>
<evidence type="ECO:0000256" key="3">
    <source>
        <dbReference type="ARBA" id="ARBA00019077"/>
    </source>
</evidence>
<dbReference type="AlphaFoldDB" id="D6SLQ7"/>
<dbReference type="InterPro" id="IPR039901">
    <property type="entry name" value="Kdotransferase"/>
</dbReference>
<dbReference type="EMBL" id="ACJN02000001">
    <property type="protein sequence ID" value="EFI35618.1"/>
    <property type="molecule type" value="Genomic_DNA"/>
</dbReference>
<dbReference type="GO" id="GO:0009244">
    <property type="term" value="P:lipopolysaccharide core region biosynthetic process"/>
    <property type="evidence" value="ECO:0007669"/>
    <property type="project" value="UniProtKB-UniRule"/>
</dbReference>
<keyword evidence="9" id="KW-1133">Transmembrane helix</keyword>
<keyword evidence="9" id="KW-0812">Transmembrane</keyword>
<name>D6SLQ7_9BACT</name>
<dbReference type="Proteomes" id="UP000005496">
    <property type="component" value="Unassembled WGS sequence"/>
</dbReference>
<comment type="caution">
    <text evidence="11">The sequence shown here is derived from an EMBL/GenBank/DDBJ whole genome shotgun (WGS) entry which is preliminary data.</text>
</comment>
<dbReference type="RefSeq" id="WP_008868747.1">
    <property type="nucleotide sequence ID" value="NZ_ACJN02000001.1"/>
</dbReference>
<dbReference type="Pfam" id="PF04413">
    <property type="entry name" value="Glycos_transf_N"/>
    <property type="match status" value="1"/>
</dbReference>
<evidence type="ECO:0000256" key="9">
    <source>
        <dbReference type="RuleBase" id="RU365103"/>
    </source>
</evidence>
<keyword evidence="9" id="KW-1003">Cell membrane</keyword>
<evidence type="ECO:0000259" key="10">
    <source>
        <dbReference type="Pfam" id="PF04413"/>
    </source>
</evidence>
<dbReference type="InterPro" id="IPR007507">
    <property type="entry name" value="Glycos_transf_N"/>
</dbReference>
<dbReference type="Gene3D" id="3.40.50.11720">
    <property type="entry name" value="3-Deoxy-D-manno-octulosonic-acid transferase, N-terminal domain"/>
    <property type="match status" value="1"/>
</dbReference>
<gene>
    <name evidence="11" type="ORF">Dthio_PD3047</name>
</gene>
<evidence type="ECO:0000256" key="2">
    <source>
        <dbReference type="ARBA" id="ARBA00012621"/>
    </source>
</evidence>
<keyword evidence="12" id="KW-1185">Reference proteome</keyword>
<keyword evidence="9" id="KW-0448">Lipopolysaccharide biosynthesis</keyword>
<sequence length="419" mass="47241">MKTRKISFCHWALLVLYSLLWVIALPILLIVRRETPIDSGRLGFGMPRGPFRVWIQAASVGEARLAAALVRELNRKGIRNILVTTNTRQGMDFLDSEIKEDAQKAYFPFDNMCIMAMALCRARPEKLVLLETEIWPSLLNACRRKNVPVVLGNGRLSLKSFCRYYPLRRFLASIGPDRIAAVSERDRERFSSLFPSAQTSVMSNIKFDLLVDKEPMAYVQNPLSSFFKPKHALIALGSVRREEEPQIARVIQKLYSARPKTTIALFPRHMTRIRPWQKILDSEGVPYTLRSSLESGTAPAGVILWDSFGELEAAYAMARSVFVGGSLMPCGGQNFLEALGQGVVPCVGPFWDNFTWVGREIVHAGLLIQVRDKNELSSKLQQPQSMSREQVEKKFKEYLQSRRGGTQELAGIVARHGSL</sequence>
<dbReference type="PANTHER" id="PTHR42755">
    <property type="entry name" value="3-DEOXY-MANNO-OCTULOSONATE CYTIDYLYLTRANSFERASE"/>
    <property type="match status" value="1"/>
</dbReference>
<dbReference type="PANTHER" id="PTHR42755:SF1">
    <property type="entry name" value="3-DEOXY-D-MANNO-OCTULOSONIC ACID TRANSFERASE, MITOCHONDRIAL-RELATED"/>
    <property type="match status" value="1"/>
</dbReference>
<evidence type="ECO:0000256" key="4">
    <source>
        <dbReference type="ARBA" id="ARBA00022679"/>
    </source>
</evidence>
<feature type="domain" description="3-deoxy-D-manno-octulosonic-acid transferase N-terminal" evidence="10">
    <location>
        <begin position="41"/>
        <end position="208"/>
    </location>
</feature>
<dbReference type="Gene3D" id="3.40.50.2000">
    <property type="entry name" value="Glycogen Phosphorylase B"/>
    <property type="match status" value="1"/>
</dbReference>
<evidence type="ECO:0000256" key="1">
    <source>
        <dbReference type="ARBA" id="ARBA00004713"/>
    </source>
</evidence>
<dbReference type="eggNOG" id="COG1519">
    <property type="taxonomic scope" value="Bacteria"/>
</dbReference>
<dbReference type="UniPathway" id="UPA00958"/>